<dbReference type="SUPFAM" id="SSF56300">
    <property type="entry name" value="Metallo-dependent phosphatases"/>
    <property type="match status" value="1"/>
</dbReference>
<accession>A0A9W8A3G0</accession>
<feature type="compositionally biased region" description="Acidic residues" evidence="1">
    <location>
        <begin position="21"/>
        <end position="34"/>
    </location>
</feature>
<keyword evidence="4" id="KW-1185">Reference proteome</keyword>
<organism evidence="3 4">
    <name type="scientific">Mycoemilia scoparia</name>
    <dbReference type="NCBI Taxonomy" id="417184"/>
    <lineage>
        <taxon>Eukaryota</taxon>
        <taxon>Fungi</taxon>
        <taxon>Fungi incertae sedis</taxon>
        <taxon>Zoopagomycota</taxon>
        <taxon>Kickxellomycotina</taxon>
        <taxon>Kickxellomycetes</taxon>
        <taxon>Kickxellales</taxon>
        <taxon>Kickxellaceae</taxon>
        <taxon>Mycoemilia</taxon>
    </lineage>
</organism>
<dbReference type="PANTHER" id="PTHR46689:SF1">
    <property type="entry name" value="PHOD-LIKE PHOSPHATASE DOMAIN-CONTAINING PROTEIN"/>
    <property type="match status" value="1"/>
</dbReference>
<dbReference type="InterPro" id="IPR018946">
    <property type="entry name" value="PhoD-like_MPP"/>
</dbReference>
<feature type="compositionally biased region" description="Low complexity" evidence="1">
    <location>
        <begin position="8"/>
        <end position="17"/>
    </location>
</feature>
<reference evidence="3" key="1">
    <citation type="submission" date="2022-07" db="EMBL/GenBank/DDBJ databases">
        <title>Phylogenomic reconstructions and comparative analyses of Kickxellomycotina fungi.</title>
        <authorList>
            <person name="Reynolds N.K."/>
            <person name="Stajich J.E."/>
            <person name="Barry K."/>
            <person name="Grigoriev I.V."/>
            <person name="Crous P."/>
            <person name="Smith M.E."/>
        </authorList>
    </citation>
    <scope>NUCLEOTIDE SEQUENCE</scope>
    <source>
        <strain evidence="3">NBRC 100468</strain>
    </source>
</reference>
<proteinExistence type="predicted"/>
<sequence length="661" mass="76233">MQIILPFQESQQSQTQQPRLEEEEEEDDDDDEEGHEGQSTLNLTRPELIGNYRMSNFYRFDIQIPMDPTDSTTITYTINQNYPFYNFEIPGISSRFRWSFWSCNGWSLSVAKKARQKLGGTNRMWDELLRQHQEQSKSSRLHCMVGGGDQLYTDLFWKMDIWVPWLTMKSHTERKNEPFTPEMREAMDEFMFTHYINAYFFETRLGEAMASIPTAFIIDDHDIFDGWGSYPDYLHSSHVFQGIKEYAFKYWLLFQGHTNDENAVAKDGYFGFEGYSWLRRFGPNVLGLGLDTRFERTLGQIVTPQTYDMTFNILYEMMAKPSHRNIRHLVVFLGGPIVYPRLTYIESILQTIRRFKAHKTQLCNEDGPCKTFNNQFGEPELLDDLNDHWTAKIHKHERRQFVQRLQEFAKKTSVRVTFVGGDVHCCGVGRFDDRSMKVRKGPADQNHRLMYQIISSAIVNTPPPKGVITLSHLGALRNYSLDENTKEIMERFFERDVNGKKLGGIMNSKLLRRRNFSTFVASSDSLAVSIHAESKPYSIFISTAYQMVIPSLNLNVQPLSAPELKVVAPNKDQYQLPPVLDIGGCGDNADSGCFIDEDEVKERASSNANTICQHPNESDCTNGRNNKDNQPRVSNDGNFIGNSFDGDVEEFKTPLSERDQI</sequence>
<gene>
    <name evidence="3" type="ORF">H4219_002675</name>
</gene>
<dbReference type="PANTHER" id="PTHR46689">
    <property type="entry name" value="MEMBRANE PROTEIN, PUTATIVE-RELATED"/>
    <property type="match status" value="1"/>
</dbReference>
<feature type="domain" description="PhoD-like phosphatase" evidence="2">
    <location>
        <begin position="369"/>
        <end position="525"/>
    </location>
</feature>
<evidence type="ECO:0000256" key="1">
    <source>
        <dbReference type="SAM" id="MobiDB-lite"/>
    </source>
</evidence>
<dbReference type="AlphaFoldDB" id="A0A9W8A3G0"/>
<evidence type="ECO:0000259" key="2">
    <source>
        <dbReference type="Pfam" id="PF19050"/>
    </source>
</evidence>
<feature type="region of interest" description="Disordered" evidence="1">
    <location>
        <begin position="605"/>
        <end position="661"/>
    </location>
</feature>
<protein>
    <recommendedName>
        <fullName evidence="2">PhoD-like phosphatase domain-containing protein</fullName>
    </recommendedName>
</protein>
<evidence type="ECO:0000313" key="3">
    <source>
        <dbReference type="EMBL" id="KAJ1918350.1"/>
    </source>
</evidence>
<dbReference type="OrthoDB" id="2419400at2759"/>
<feature type="compositionally biased region" description="Basic and acidic residues" evidence="1">
    <location>
        <begin position="649"/>
        <end position="661"/>
    </location>
</feature>
<dbReference type="GO" id="GO:0016020">
    <property type="term" value="C:membrane"/>
    <property type="evidence" value="ECO:0007669"/>
    <property type="project" value="TreeGrafter"/>
</dbReference>
<comment type="caution">
    <text evidence="3">The sequence shown here is derived from an EMBL/GenBank/DDBJ whole genome shotgun (WGS) entry which is preliminary data.</text>
</comment>
<dbReference type="Pfam" id="PF19050">
    <property type="entry name" value="PhoD_2"/>
    <property type="match status" value="2"/>
</dbReference>
<dbReference type="CDD" id="cd07389">
    <property type="entry name" value="MPP_PhoD"/>
    <property type="match status" value="1"/>
</dbReference>
<dbReference type="InterPro" id="IPR029052">
    <property type="entry name" value="Metallo-depent_PP-like"/>
</dbReference>
<feature type="domain" description="PhoD-like phosphatase" evidence="2">
    <location>
        <begin position="65"/>
        <end position="361"/>
    </location>
</feature>
<feature type="region of interest" description="Disordered" evidence="1">
    <location>
        <begin position="1"/>
        <end position="45"/>
    </location>
</feature>
<dbReference type="InterPro" id="IPR038607">
    <property type="entry name" value="PhoD-like_sf"/>
</dbReference>
<name>A0A9W8A3G0_9FUNG</name>
<feature type="compositionally biased region" description="Polar residues" evidence="1">
    <location>
        <begin position="605"/>
        <end position="624"/>
    </location>
</feature>
<dbReference type="Proteomes" id="UP001150538">
    <property type="component" value="Unassembled WGS sequence"/>
</dbReference>
<dbReference type="EMBL" id="JANBPU010000048">
    <property type="protein sequence ID" value="KAJ1918350.1"/>
    <property type="molecule type" value="Genomic_DNA"/>
</dbReference>
<feature type="compositionally biased region" description="Polar residues" evidence="1">
    <location>
        <begin position="631"/>
        <end position="641"/>
    </location>
</feature>
<evidence type="ECO:0000313" key="4">
    <source>
        <dbReference type="Proteomes" id="UP001150538"/>
    </source>
</evidence>
<dbReference type="InterPro" id="IPR043904">
    <property type="entry name" value="PhoD_2-like"/>
</dbReference>
<dbReference type="Gene3D" id="3.60.21.70">
    <property type="entry name" value="PhoD-like phosphatase"/>
    <property type="match status" value="1"/>
</dbReference>